<keyword evidence="3" id="KW-0695">RNA-directed DNA polymerase</keyword>
<keyword evidence="3" id="KW-0808">Transferase</keyword>
<keyword evidence="3" id="KW-0548">Nucleotidyltransferase</keyword>
<reference evidence="3" key="1">
    <citation type="journal article" date="2022" name="Int. J. Mol. Sci.">
        <title>Draft Genome of Tanacetum Coccineum: Genomic Comparison of Closely Related Tanacetum-Family Plants.</title>
        <authorList>
            <person name="Yamashiro T."/>
            <person name="Shiraishi A."/>
            <person name="Nakayama K."/>
            <person name="Satake H."/>
        </authorList>
    </citation>
    <scope>NUCLEOTIDE SEQUENCE</scope>
</reference>
<sequence length="573" mass="66553">MSAMANATPIVTTVTKTTNKEKAPDAAPGVNIVDFCEEYYEDILPIIMDKPQRDKRKEVQTILNFGENNKRTRRERENSLNSRAENSPTRVYPERSRTRGRERLEDRNVLGQARWTREIHPTVEVIIPEGKVPESKNAPRALKNRMVILTLRGICDTPIKSQCSRIPLGVLLHSVKTKYRDRSRDEDQFRRVKRWREGESPSSRGSESNTSNRGHWKSRTKSSRKTRMPNNVKTYDGTRDLEDHLKIIQAVEHVERWAMPTWCHMFNSTLIGAARVWFDELPPESIDGYKGLKATFLAYFMQHKKYVKDPVEIHNIKERNGETIEDFIERFKVKTGPMKGAPECMRISGFMHGVNNPELTKRLNEQVPKTMEEMMIPKRHAFEQKSDVQGQSRVGRRSSRFTLLTRTPKEILSTEVRKFKPPPPMVTSIEKRSCNKFCDFHNDKRYSTDKCMQLKKQIEELVLARKLSHLIKEIKQGRDQTKNGKKETPTKDKSLAIYMIQPWQRITKQKLTQSLARVSEITFPPIASSDGMEGLLVIEVEISGHMIHRMYIDGGSYTEVLYEHCFNKLWPEI</sequence>
<organism evidence="3 4">
    <name type="scientific">Tanacetum coccineum</name>
    <dbReference type="NCBI Taxonomy" id="301880"/>
    <lineage>
        <taxon>Eukaryota</taxon>
        <taxon>Viridiplantae</taxon>
        <taxon>Streptophyta</taxon>
        <taxon>Embryophyta</taxon>
        <taxon>Tracheophyta</taxon>
        <taxon>Spermatophyta</taxon>
        <taxon>Magnoliopsida</taxon>
        <taxon>eudicotyledons</taxon>
        <taxon>Gunneridae</taxon>
        <taxon>Pentapetalae</taxon>
        <taxon>asterids</taxon>
        <taxon>campanulids</taxon>
        <taxon>Asterales</taxon>
        <taxon>Asteraceae</taxon>
        <taxon>Asteroideae</taxon>
        <taxon>Anthemideae</taxon>
        <taxon>Anthemidinae</taxon>
        <taxon>Tanacetum</taxon>
    </lineage>
</organism>
<dbReference type="PANTHER" id="PTHR33223">
    <property type="entry name" value="CCHC-TYPE DOMAIN-CONTAINING PROTEIN"/>
    <property type="match status" value="1"/>
</dbReference>
<feature type="compositionally biased region" description="Polar residues" evidence="1">
    <location>
        <begin position="79"/>
        <end position="89"/>
    </location>
</feature>
<dbReference type="PANTHER" id="PTHR33223:SF11">
    <property type="entry name" value="ELEMENT PROTEIN, PUTATIVE-RELATED"/>
    <property type="match status" value="1"/>
</dbReference>
<feature type="compositionally biased region" description="Basic and acidic residues" evidence="1">
    <location>
        <begin position="182"/>
        <end position="199"/>
    </location>
</feature>
<feature type="compositionally biased region" description="Basic and acidic residues" evidence="1">
    <location>
        <begin position="92"/>
        <end position="103"/>
    </location>
</feature>
<evidence type="ECO:0000259" key="2">
    <source>
        <dbReference type="Pfam" id="PF03732"/>
    </source>
</evidence>
<name>A0ABQ5F1A9_9ASTR</name>
<proteinExistence type="predicted"/>
<feature type="region of interest" description="Disordered" evidence="1">
    <location>
        <begin position="182"/>
        <end position="235"/>
    </location>
</feature>
<evidence type="ECO:0000313" key="4">
    <source>
        <dbReference type="Proteomes" id="UP001151760"/>
    </source>
</evidence>
<feature type="compositionally biased region" description="Low complexity" evidence="1">
    <location>
        <begin position="200"/>
        <end position="213"/>
    </location>
</feature>
<dbReference type="GO" id="GO:0003964">
    <property type="term" value="F:RNA-directed DNA polymerase activity"/>
    <property type="evidence" value="ECO:0007669"/>
    <property type="project" value="UniProtKB-KW"/>
</dbReference>
<feature type="region of interest" description="Disordered" evidence="1">
    <location>
        <begin position="65"/>
        <end position="103"/>
    </location>
</feature>
<accession>A0ABQ5F1A9</accession>
<feature type="compositionally biased region" description="Basic residues" evidence="1">
    <location>
        <begin position="214"/>
        <end position="227"/>
    </location>
</feature>
<dbReference type="EMBL" id="BQNB010016858">
    <property type="protein sequence ID" value="GJT56587.1"/>
    <property type="molecule type" value="Genomic_DNA"/>
</dbReference>
<feature type="compositionally biased region" description="Basic and acidic residues" evidence="1">
    <location>
        <begin position="68"/>
        <end position="78"/>
    </location>
</feature>
<dbReference type="InterPro" id="IPR005162">
    <property type="entry name" value="Retrotrans_gag_dom"/>
</dbReference>
<gene>
    <name evidence="3" type="ORF">Tco_0991641</name>
</gene>
<evidence type="ECO:0000256" key="1">
    <source>
        <dbReference type="SAM" id="MobiDB-lite"/>
    </source>
</evidence>
<dbReference type="Pfam" id="PF03732">
    <property type="entry name" value="Retrotrans_gag"/>
    <property type="match status" value="1"/>
</dbReference>
<dbReference type="Proteomes" id="UP001151760">
    <property type="component" value="Unassembled WGS sequence"/>
</dbReference>
<evidence type="ECO:0000313" key="3">
    <source>
        <dbReference type="EMBL" id="GJT56587.1"/>
    </source>
</evidence>
<feature type="domain" description="Retrotransposon gag" evidence="2">
    <location>
        <begin position="265"/>
        <end position="355"/>
    </location>
</feature>
<reference evidence="3" key="2">
    <citation type="submission" date="2022-01" db="EMBL/GenBank/DDBJ databases">
        <authorList>
            <person name="Yamashiro T."/>
            <person name="Shiraishi A."/>
            <person name="Satake H."/>
            <person name="Nakayama K."/>
        </authorList>
    </citation>
    <scope>NUCLEOTIDE SEQUENCE</scope>
</reference>
<comment type="caution">
    <text evidence="3">The sequence shown here is derived from an EMBL/GenBank/DDBJ whole genome shotgun (WGS) entry which is preliminary data.</text>
</comment>
<protein>
    <submittedName>
        <fullName evidence="3">Reverse transcriptase domain-containing protein</fullName>
    </submittedName>
</protein>
<keyword evidence="4" id="KW-1185">Reference proteome</keyword>